<proteinExistence type="predicted"/>
<accession>A0A1L9NME6</accession>
<keyword evidence="3" id="KW-1185">Reference proteome</keyword>
<evidence type="ECO:0000256" key="1">
    <source>
        <dbReference type="SAM" id="SignalP"/>
    </source>
</evidence>
<sequence length="81" mass="9006">MFLLLLVGYIVQALVGKGRNMGEFNVLVSKGREGLLLAGRRRWYNVGKFDWFGSGELLLDCYVPFDGIVYVGNPSAFKVAC</sequence>
<dbReference type="VEuPathDB" id="FungiDB:ASPTUDRAFT_233401"/>
<dbReference type="AlphaFoldDB" id="A0A1L9NME6"/>
<evidence type="ECO:0000313" key="2">
    <source>
        <dbReference type="EMBL" id="OJI90362.1"/>
    </source>
</evidence>
<reference evidence="3" key="1">
    <citation type="journal article" date="2017" name="Genome Biol.">
        <title>Comparative genomics reveals high biological diversity and specific adaptations in the industrially and medically important fungal genus Aspergillus.</title>
        <authorList>
            <person name="de Vries R.P."/>
            <person name="Riley R."/>
            <person name="Wiebenga A."/>
            <person name="Aguilar-Osorio G."/>
            <person name="Amillis S."/>
            <person name="Uchima C.A."/>
            <person name="Anderluh G."/>
            <person name="Asadollahi M."/>
            <person name="Askin M."/>
            <person name="Barry K."/>
            <person name="Battaglia E."/>
            <person name="Bayram O."/>
            <person name="Benocci T."/>
            <person name="Braus-Stromeyer S.A."/>
            <person name="Caldana C."/>
            <person name="Canovas D."/>
            <person name="Cerqueira G.C."/>
            <person name="Chen F."/>
            <person name="Chen W."/>
            <person name="Choi C."/>
            <person name="Clum A."/>
            <person name="Dos Santos R.A."/>
            <person name="Damasio A.R."/>
            <person name="Diallinas G."/>
            <person name="Emri T."/>
            <person name="Fekete E."/>
            <person name="Flipphi M."/>
            <person name="Freyberg S."/>
            <person name="Gallo A."/>
            <person name="Gournas C."/>
            <person name="Habgood R."/>
            <person name="Hainaut M."/>
            <person name="Harispe M.L."/>
            <person name="Henrissat B."/>
            <person name="Hilden K.S."/>
            <person name="Hope R."/>
            <person name="Hossain A."/>
            <person name="Karabika E."/>
            <person name="Karaffa L."/>
            <person name="Karanyi Z."/>
            <person name="Krasevec N."/>
            <person name="Kuo A."/>
            <person name="Kusch H."/>
            <person name="LaButti K."/>
            <person name="Lagendijk E.L."/>
            <person name="Lapidus A."/>
            <person name="Levasseur A."/>
            <person name="Lindquist E."/>
            <person name="Lipzen A."/>
            <person name="Logrieco A.F."/>
            <person name="MacCabe A."/>
            <person name="Maekelae M.R."/>
            <person name="Malavazi I."/>
            <person name="Melin P."/>
            <person name="Meyer V."/>
            <person name="Mielnichuk N."/>
            <person name="Miskei M."/>
            <person name="Molnar A.P."/>
            <person name="Mule G."/>
            <person name="Ngan C.Y."/>
            <person name="Orejas M."/>
            <person name="Orosz E."/>
            <person name="Ouedraogo J.P."/>
            <person name="Overkamp K.M."/>
            <person name="Park H.-S."/>
            <person name="Perrone G."/>
            <person name="Piumi F."/>
            <person name="Punt P.J."/>
            <person name="Ram A.F."/>
            <person name="Ramon A."/>
            <person name="Rauscher S."/>
            <person name="Record E."/>
            <person name="Riano-Pachon D.M."/>
            <person name="Robert V."/>
            <person name="Roehrig J."/>
            <person name="Ruller R."/>
            <person name="Salamov A."/>
            <person name="Salih N.S."/>
            <person name="Samson R.A."/>
            <person name="Sandor E."/>
            <person name="Sanguinetti M."/>
            <person name="Schuetze T."/>
            <person name="Sepcic K."/>
            <person name="Shelest E."/>
            <person name="Sherlock G."/>
            <person name="Sophianopoulou V."/>
            <person name="Squina F.M."/>
            <person name="Sun H."/>
            <person name="Susca A."/>
            <person name="Todd R.B."/>
            <person name="Tsang A."/>
            <person name="Unkles S.E."/>
            <person name="van de Wiele N."/>
            <person name="van Rossen-Uffink D."/>
            <person name="Oliveira J.V."/>
            <person name="Vesth T.C."/>
            <person name="Visser J."/>
            <person name="Yu J.-H."/>
            <person name="Zhou M."/>
            <person name="Andersen M.R."/>
            <person name="Archer D.B."/>
            <person name="Baker S.E."/>
            <person name="Benoit I."/>
            <person name="Brakhage A.A."/>
            <person name="Braus G.H."/>
            <person name="Fischer R."/>
            <person name="Frisvad J.C."/>
            <person name="Goldman G.H."/>
            <person name="Houbraken J."/>
            <person name="Oakley B."/>
            <person name="Pocsi I."/>
            <person name="Scazzocchio C."/>
            <person name="Seiboth B."/>
            <person name="vanKuyk P.A."/>
            <person name="Wortman J."/>
            <person name="Dyer P.S."/>
            <person name="Grigoriev I.V."/>
        </authorList>
    </citation>
    <scope>NUCLEOTIDE SEQUENCE [LARGE SCALE GENOMIC DNA]</scope>
    <source>
        <strain evidence="3">CBS 134.48</strain>
    </source>
</reference>
<name>A0A1L9NME6_ASPTC</name>
<protein>
    <submittedName>
        <fullName evidence="2">Uncharacterized protein</fullName>
    </submittedName>
</protein>
<gene>
    <name evidence="2" type="ORF">ASPTUDRAFT_233401</name>
</gene>
<evidence type="ECO:0000313" key="3">
    <source>
        <dbReference type="Proteomes" id="UP000184304"/>
    </source>
</evidence>
<keyword evidence="1" id="KW-0732">Signal</keyword>
<feature type="signal peptide" evidence="1">
    <location>
        <begin position="1"/>
        <end position="18"/>
    </location>
</feature>
<dbReference type="Proteomes" id="UP000184304">
    <property type="component" value="Unassembled WGS sequence"/>
</dbReference>
<feature type="chain" id="PRO_5012702186" evidence="1">
    <location>
        <begin position="19"/>
        <end position="81"/>
    </location>
</feature>
<organism evidence="2 3">
    <name type="scientific">Aspergillus tubingensis (strain CBS 134.48)</name>
    <dbReference type="NCBI Taxonomy" id="767770"/>
    <lineage>
        <taxon>Eukaryota</taxon>
        <taxon>Fungi</taxon>
        <taxon>Dikarya</taxon>
        <taxon>Ascomycota</taxon>
        <taxon>Pezizomycotina</taxon>
        <taxon>Eurotiomycetes</taxon>
        <taxon>Eurotiomycetidae</taxon>
        <taxon>Eurotiales</taxon>
        <taxon>Aspergillaceae</taxon>
        <taxon>Aspergillus</taxon>
        <taxon>Aspergillus subgen. Circumdati</taxon>
    </lineage>
</organism>
<dbReference type="EMBL" id="KV878176">
    <property type="protein sequence ID" value="OJI90362.1"/>
    <property type="molecule type" value="Genomic_DNA"/>
</dbReference>